<dbReference type="Pfam" id="PF00514">
    <property type="entry name" value="Arm"/>
    <property type="match status" value="2"/>
</dbReference>
<name>A0A8T2V8T1_CERRI</name>
<dbReference type="SMART" id="SM00185">
    <property type="entry name" value="ARM"/>
    <property type="match status" value="4"/>
</dbReference>
<evidence type="ECO:0000259" key="2">
    <source>
        <dbReference type="Pfam" id="PF25598"/>
    </source>
</evidence>
<gene>
    <name evidence="3" type="ORF">KP509_02G037500</name>
</gene>
<dbReference type="InterPro" id="IPR016024">
    <property type="entry name" value="ARM-type_fold"/>
</dbReference>
<proteinExistence type="predicted"/>
<organism evidence="3 4">
    <name type="scientific">Ceratopteris richardii</name>
    <name type="common">Triangle waterfern</name>
    <dbReference type="NCBI Taxonomy" id="49495"/>
    <lineage>
        <taxon>Eukaryota</taxon>
        <taxon>Viridiplantae</taxon>
        <taxon>Streptophyta</taxon>
        <taxon>Embryophyta</taxon>
        <taxon>Tracheophyta</taxon>
        <taxon>Polypodiopsida</taxon>
        <taxon>Polypodiidae</taxon>
        <taxon>Polypodiales</taxon>
        <taxon>Pteridineae</taxon>
        <taxon>Pteridaceae</taxon>
        <taxon>Parkerioideae</taxon>
        <taxon>Ceratopteris</taxon>
    </lineage>
</organism>
<dbReference type="PANTHER" id="PTHR46700">
    <property type="entry name" value="ARM REPEAT SUPERFAMILY PROTEIN"/>
    <property type="match status" value="1"/>
</dbReference>
<dbReference type="Proteomes" id="UP000825935">
    <property type="component" value="Chromosome 2"/>
</dbReference>
<dbReference type="OMA" id="EVIQVSM"/>
<keyword evidence="4" id="KW-1185">Reference proteome</keyword>
<dbReference type="Pfam" id="PF25598">
    <property type="entry name" value="ARM_PUB"/>
    <property type="match status" value="1"/>
</dbReference>
<dbReference type="AlphaFoldDB" id="A0A8T2V8T1"/>
<evidence type="ECO:0000313" key="4">
    <source>
        <dbReference type="Proteomes" id="UP000825935"/>
    </source>
</evidence>
<protein>
    <recommendedName>
        <fullName evidence="2">U-box domain-containing protein</fullName>
    </recommendedName>
</protein>
<accession>A0A8T2V8T1</accession>
<dbReference type="SUPFAM" id="SSF48371">
    <property type="entry name" value="ARM repeat"/>
    <property type="match status" value="1"/>
</dbReference>
<dbReference type="InterPro" id="IPR000225">
    <property type="entry name" value="Armadillo"/>
</dbReference>
<dbReference type="PANTHER" id="PTHR46700:SF1">
    <property type="entry name" value="ARM REPEAT SUPERFAMILY PROTEIN"/>
    <property type="match status" value="1"/>
</dbReference>
<evidence type="ECO:0000313" key="3">
    <source>
        <dbReference type="EMBL" id="KAH7443508.1"/>
    </source>
</evidence>
<comment type="caution">
    <text evidence="3">The sequence shown here is derived from an EMBL/GenBank/DDBJ whole genome shotgun (WGS) entry which is preliminary data.</text>
</comment>
<dbReference type="EMBL" id="CM035407">
    <property type="protein sequence ID" value="KAH7443508.1"/>
    <property type="molecule type" value="Genomic_DNA"/>
</dbReference>
<dbReference type="InterPro" id="IPR011989">
    <property type="entry name" value="ARM-like"/>
</dbReference>
<dbReference type="Gene3D" id="1.25.10.10">
    <property type="entry name" value="Leucine-rich Repeat Variant"/>
    <property type="match status" value="2"/>
</dbReference>
<sequence length="366" mass="39627">MMLEDEHISCILLHDANGDVCNDKRLQQNERIKRMQCVLSDLSHGRGEVRLEAAREIRRLTKCSIRSRTYFGEAGAVAPLVSMLKSSNIEAKEAALLALLNLAVRHERNKVRIVKAGAISPLIELLQSAEVGLRESATAVILTLSAAHINRSIIGTSGAIPLLIKIVISGSIQSKVDAVIALLNLSTLFDNTSQMLAADAGVALTLLLKDSAKSSKVAEKVMSLLELLSKYEEGRRSVLRENGGLLAIVEVLEEGSVQGREHAVGTLLTMCQSNRCKYREAILEEGVIPGLLELTVQGTPSAQDKAKKLLELLRDSSKGQRSSCPSPPGSAMLANIVYEIIAHAENAEAGTETARRVLSEMVQLRR</sequence>
<feature type="repeat" description="ARM" evidence="1">
    <location>
        <begin position="75"/>
        <end position="117"/>
    </location>
</feature>
<dbReference type="InterPro" id="IPR058678">
    <property type="entry name" value="ARM_PUB"/>
</dbReference>
<feature type="domain" description="U-box" evidence="2">
    <location>
        <begin position="172"/>
        <end position="320"/>
    </location>
</feature>
<dbReference type="PROSITE" id="PS50176">
    <property type="entry name" value="ARM_REPEAT"/>
    <property type="match status" value="2"/>
</dbReference>
<reference evidence="3" key="1">
    <citation type="submission" date="2021-08" db="EMBL/GenBank/DDBJ databases">
        <title>WGS assembly of Ceratopteris richardii.</title>
        <authorList>
            <person name="Marchant D.B."/>
            <person name="Chen G."/>
            <person name="Jenkins J."/>
            <person name="Shu S."/>
            <person name="Leebens-Mack J."/>
            <person name="Grimwood J."/>
            <person name="Schmutz J."/>
            <person name="Soltis P."/>
            <person name="Soltis D."/>
            <person name="Chen Z.-H."/>
        </authorList>
    </citation>
    <scope>NUCLEOTIDE SEQUENCE</scope>
    <source>
        <strain evidence="3">Whitten #5841</strain>
        <tissue evidence="3">Leaf</tissue>
    </source>
</reference>
<feature type="repeat" description="ARM" evidence="1">
    <location>
        <begin position="117"/>
        <end position="159"/>
    </location>
</feature>
<dbReference type="OrthoDB" id="7537227at2759"/>
<evidence type="ECO:0000256" key="1">
    <source>
        <dbReference type="PROSITE-ProRule" id="PRU00259"/>
    </source>
</evidence>